<comment type="caution">
    <text evidence="2">The sequence shown here is derived from an EMBL/GenBank/DDBJ whole genome shotgun (WGS) entry which is preliminary data.</text>
</comment>
<evidence type="ECO:0000313" key="2">
    <source>
        <dbReference type="EMBL" id="KAG7559142.1"/>
    </source>
</evidence>
<accession>A0A8T1ZI90</accession>
<dbReference type="EMBL" id="JAEFBK010000010">
    <property type="protein sequence ID" value="KAG7559142.1"/>
    <property type="molecule type" value="Genomic_DNA"/>
</dbReference>
<sequence length="369" mass="40479">MARRRGTLSSLCCSASLPTNPISFRFMLFVHREGFQIRQDRSSSKMAGDVTLSGGSKSLLSPFSKITTPTPDPSTRCLQIWWLVVLEDPLSSPSFFAAIVRCSAAFYHSLLFSVSFTDEPFTSVSRRRRLLSASTGLGQTSKVQSRWHSLFWAWSLFWTYGLYSGLLSLLGCKLYLLCIQPYMACPLVLQQTSPTLSIFPGCLRYLLCHPLATPCFFSHRITGYFSGFILPASDTSSAGPVCSNCRITFVGSASAQIRRSLLTGYFSGVSLPAIKANSGCFQPRTTFVGSIVVTSQCMVTISLPVDVYVLNAFSLMALLVLVCFDISPGALSSSFKLVSLCLIYVCSYVLISKPAIRICPNKPNPFVSF</sequence>
<feature type="transmembrane region" description="Helical" evidence="1">
    <location>
        <begin position="151"/>
        <end position="176"/>
    </location>
</feature>
<name>A0A8T1ZI90_9BRAS</name>
<evidence type="ECO:0000256" key="1">
    <source>
        <dbReference type="SAM" id="Phobius"/>
    </source>
</evidence>
<dbReference type="AlphaFoldDB" id="A0A8T1ZI90"/>
<evidence type="ECO:0000313" key="3">
    <source>
        <dbReference type="Proteomes" id="UP000694240"/>
    </source>
</evidence>
<keyword evidence="3" id="KW-1185">Reference proteome</keyword>
<organism evidence="2 3">
    <name type="scientific">Arabidopsis thaliana x Arabidopsis arenosa</name>
    <dbReference type="NCBI Taxonomy" id="1240361"/>
    <lineage>
        <taxon>Eukaryota</taxon>
        <taxon>Viridiplantae</taxon>
        <taxon>Streptophyta</taxon>
        <taxon>Embryophyta</taxon>
        <taxon>Tracheophyta</taxon>
        <taxon>Spermatophyta</taxon>
        <taxon>Magnoliopsida</taxon>
        <taxon>eudicotyledons</taxon>
        <taxon>Gunneridae</taxon>
        <taxon>Pentapetalae</taxon>
        <taxon>rosids</taxon>
        <taxon>malvids</taxon>
        <taxon>Brassicales</taxon>
        <taxon>Brassicaceae</taxon>
        <taxon>Camelineae</taxon>
        <taxon>Arabidopsis</taxon>
    </lineage>
</organism>
<protein>
    <recommendedName>
        <fullName evidence="4">Transmembrane protein</fullName>
    </recommendedName>
</protein>
<feature type="transmembrane region" description="Helical" evidence="1">
    <location>
        <begin position="333"/>
        <end position="351"/>
    </location>
</feature>
<evidence type="ECO:0008006" key="4">
    <source>
        <dbReference type="Google" id="ProtNLM"/>
    </source>
</evidence>
<keyword evidence="1" id="KW-0812">Transmembrane</keyword>
<feature type="transmembrane region" description="Helical" evidence="1">
    <location>
        <begin position="308"/>
        <end position="327"/>
    </location>
</feature>
<reference evidence="2 3" key="1">
    <citation type="submission" date="2020-12" db="EMBL/GenBank/DDBJ databases">
        <title>Concerted genomic and epigenomic changes stabilize Arabidopsis allopolyploids.</title>
        <authorList>
            <person name="Chen Z."/>
        </authorList>
    </citation>
    <scope>NUCLEOTIDE SEQUENCE [LARGE SCALE GENOMIC DNA]</scope>
    <source>
        <strain evidence="2">Allo738</strain>
        <tissue evidence="2">Leaf</tissue>
    </source>
</reference>
<proteinExistence type="predicted"/>
<keyword evidence="1" id="KW-0472">Membrane</keyword>
<dbReference type="Proteomes" id="UP000694240">
    <property type="component" value="Chromosome 10"/>
</dbReference>
<keyword evidence="1" id="KW-1133">Transmembrane helix</keyword>
<gene>
    <name evidence="2" type="ORF">ISN45_Aa05g007480</name>
</gene>